<reference evidence="2" key="1">
    <citation type="journal article" date="2019" name="Int. J. Syst. Evol. Microbiol.">
        <title>The Global Catalogue of Microorganisms (GCM) 10K type strain sequencing project: providing services to taxonomists for standard genome sequencing and annotation.</title>
        <authorList>
            <consortium name="The Broad Institute Genomics Platform"/>
            <consortium name="The Broad Institute Genome Sequencing Center for Infectious Disease"/>
            <person name="Wu L."/>
            <person name="Ma J."/>
        </authorList>
    </citation>
    <scope>NUCLEOTIDE SEQUENCE [LARGE SCALE GENOMIC DNA]</scope>
    <source>
        <strain evidence="2">JCM 9373</strain>
    </source>
</reference>
<comment type="caution">
    <text evidence="1">The sequence shown here is derived from an EMBL/GenBank/DDBJ whole genome shotgun (WGS) entry which is preliminary data.</text>
</comment>
<sequence>MATIGEANAINTLLRYFLSPAGIPAENAREAAEFLAERARKALQTGIPPEELRAWWQARENTAYIEGADGYPGLRCSTCHTYLCLVEAREGLAGLNAVVDAHICPKENDR</sequence>
<protein>
    <submittedName>
        <fullName evidence="1">Uncharacterized protein</fullName>
    </submittedName>
</protein>
<organism evidence="1 2">
    <name type="scientific">Planomonospora alba</name>
    <dbReference type="NCBI Taxonomy" id="161354"/>
    <lineage>
        <taxon>Bacteria</taxon>
        <taxon>Bacillati</taxon>
        <taxon>Actinomycetota</taxon>
        <taxon>Actinomycetes</taxon>
        <taxon>Streptosporangiales</taxon>
        <taxon>Streptosporangiaceae</taxon>
        <taxon>Planomonospora</taxon>
    </lineage>
</organism>
<dbReference type="EMBL" id="BAAAUT010000031">
    <property type="protein sequence ID" value="GAA3144578.1"/>
    <property type="molecule type" value="Genomic_DNA"/>
</dbReference>
<gene>
    <name evidence="1" type="ORF">GCM10010466_39600</name>
</gene>
<keyword evidence="2" id="KW-1185">Reference proteome</keyword>
<proteinExistence type="predicted"/>
<evidence type="ECO:0000313" key="2">
    <source>
        <dbReference type="Proteomes" id="UP001500320"/>
    </source>
</evidence>
<name>A0ABP6NE95_9ACTN</name>
<accession>A0ABP6NE95</accession>
<evidence type="ECO:0000313" key="1">
    <source>
        <dbReference type="EMBL" id="GAA3144578.1"/>
    </source>
</evidence>
<dbReference type="Proteomes" id="UP001500320">
    <property type="component" value="Unassembled WGS sequence"/>
</dbReference>
<dbReference type="RefSeq" id="WP_344861618.1">
    <property type="nucleotide sequence ID" value="NZ_BAAAUT010000031.1"/>
</dbReference>